<feature type="transmembrane region" description="Helical" evidence="1">
    <location>
        <begin position="20"/>
        <end position="39"/>
    </location>
</feature>
<accession>A0ABT5K8B9</accession>
<gene>
    <name evidence="2" type="ORF">PRZ03_01020</name>
</gene>
<organism evidence="2 3">
    <name type="scientific">Roseateles albus</name>
    <dbReference type="NCBI Taxonomy" id="2987525"/>
    <lineage>
        <taxon>Bacteria</taxon>
        <taxon>Pseudomonadati</taxon>
        <taxon>Pseudomonadota</taxon>
        <taxon>Betaproteobacteria</taxon>
        <taxon>Burkholderiales</taxon>
        <taxon>Sphaerotilaceae</taxon>
        <taxon>Roseateles</taxon>
    </lineage>
</organism>
<protein>
    <submittedName>
        <fullName evidence="2">Uncharacterized protein</fullName>
    </submittedName>
</protein>
<evidence type="ECO:0000313" key="2">
    <source>
        <dbReference type="EMBL" id="MDC8770133.1"/>
    </source>
</evidence>
<comment type="caution">
    <text evidence="2">The sequence shown here is derived from an EMBL/GenBank/DDBJ whole genome shotgun (WGS) entry which is preliminary data.</text>
</comment>
<name>A0ABT5K8B9_9BURK</name>
<keyword evidence="1" id="KW-0812">Transmembrane</keyword>
<evidence type="ECO:0000256" key="1">
    <source>
        <dbReference type="SAM" id="Phobius"/>
    </source>
</evidence>
<sequence length="62" mass="6894">MRKLHGADHRHIAGLLVKEFAPLLGIAAAISLPLIWWAGQQYLGGFVERADMGGWPHCWARC</sequence>
<keyword evidence="1" id="KW-0472">Membrane</keyword>
<proteinExistence type="predicted"/>
<keyword evidence="3" id="KW-1185">Reference proteome</keyword>
<dbReference type="EMBL" id="JAQQXT010000001">
    <property type="protein sequence ID" value="MDC8770133.1"/>
    <property type="molecule type" value="Genomic_DNA"/>
</dbReference>
<dbReference type="Proteomes" id="UP001221189">
    <property type="component" value="Unassembled WGS sequence"/>
</dbReference>
<keyword evidence="1" id="KW-1133">Transmembrane helix</keyword>
<evidence type="ECO:0000313" key="3">
    <source>
        <dbReference type="Proteomes" id="UP001221189"/>
    </source>
</evidence>
<reference evidence="2 3" key="1">
    <citation type="submission" date="2022-10" db="EMBL/GenBank/DDBJ databases">
        <title>Paucibacter sp. hw1 Genome sequencing.</title>
        <authorList>
            <person name="Park S."/>
        </authorList>
    </citation>
    <scope>NUCLEOTIDE SEQUENCE [LARGE SCALE GENOMIC DNA]</scope>
    <source>
        <strain evidence="3">hw1</strain>
    </source>
</reference>
<dbReference type="RefSeq" id="WP_273598613.1">
    <property type="nucleotide sequence ID" value="NZ_JAQQXT010000001.1"/>
</dbReference>